<organism evidence="1 2">
    <name type="scientific">Nephila pilipes</name>
    <name type="common">Giant wood spider</name>
    <name type="synonym">Nephila maculata</name>
    <dbReference type="NCBI Taxonomy" id="299642"/>
    <lineage>
        <taxon>Eukaryota</taxon>
        <taxon>Metazoa</taxon>
        <taxon>Ecdysozoa</taxon>
        <taxon>Arthropoda</taxon>
        <taxon>Chelicerata</taxon>
        <taxon>Arachnida</taxon>
        <taxon>Araneae</taxon>
        <taxon>Araneomorphae</taxon>
        <taxon>Entelegynae</taxon>
        <taxon>Araneoidea</taxon>
        <taxon>Nephilidae</taxon>
        <taxon>Nephila</taxon>
    </lineage>
</organism>
<name>A0A8X6NQI1_NEPPI</name>
<keyword evidence="2" id="KW-1185">Reference proteome</keyword>
<sequence>MEILTVEKPVLHDLPLKKSSSLKDNSSKLPDILNKLRKVSFQQQNKIFINRTSPSSQSDFVPHRVFHISNLQNNSTTTQIPV</sequence>
<reference evidence="1" key="1">
    <citation type="submission" date="2020-08" db="EMBL/GenBank/DDBJ databases">
        <title>Multicomponent nature underlies the extraordinary mechanical properties of spider dragline silk.</title>
        <authorList>
            <person name="Kono N."/>
            <person name="Nakamura H."/>
            <person name="Mori M."/>
            <person name="Yoshida Y."/>
            <person name="Ohtoshi R."/>
            <person name="Malay A.D."/>
            <person name="Moran D.A.P."/>
            <person name="Tomita M."/>
            <person name="Numata K."/>
            <person name="Arakawa K."/>
        </authorList>
    </citation>
    <scope>NUCLEOTIDE SEQUENCE</scope>
</reference>
<dbReference type="EMBL" id="BMAW01107415">
    <property type="protein sequence ID" value="GFT29285.1"/>
    <property type="molecule type" value="Genomic_DNA"/>
</dbReference>
<evidence type="ECO:0000313" key="2">
    <source>
        <dbReference type="Proteomes" id="UP000887013"/>
    </source>
</evidence>
<dbReference type="Proteomes" id="UP000887013">
    <property type="component" value="Unassembled WGS sequence"/>
</dbReference>
<accession>A0A8X6NQI1</accession>
<dbReference type="AlphaFoldDB" id="A0A8X6NQI1"/>
<gene>
    <name evidence="1" type="ORF">NPIL_52201</name>
</gene>
<proteinExistence type="predicted"/>
<comment type="caution">
    <text evidence="1">The sequence shown here is derived from an EMBL/GenBank/DDBJ whole genome shotgun (WGS) entry which is preliminary data.</text>
</comment>
<protein>
    <submittedName>
        <fullName evidence="1">Uncharacterized protein</fullName>
    </submittedName>
</protein>
<evidence type="ECO:0000313" key="1">
    <source>
        <dbReference type="EMBL" id="GFT29285.1"/>
    </source>
</evidence>